<evidence type="ECO:0008006" key="4">
    <source>
        <dbReference type="Google" id="ProtNLM"/>
    </source>
</evidence>
<protein>
    <recommendedName>
        <fullName evidence="4">Transmembrane protein</fullName>
    </recommendedName>
</protein>
<dbReference type="Proteomes" id="UP000265566">
    <property type="component" value="Chromosome 8"/>
</dbReference>
<keyword evidence="1" id="KW-0472">Membrane</keyword>
<reference evidence="3" key="1">
    <citation type="journal article" date="2018" name="Nat. Plants">
        <title>Whole-genome landscape of Medicago truncatula symbiotic genes.</title>
        <authorList>
            <person name="Pecrix Y."/>
            <person name="Staton S.E."/>
            <person name="Sallet E."/>
            <person name="Lelandais-Briere C."/>
            <person name="Moreau S."/>
            <person name="Carrere S."/>
            <person name="Blein T."/>
            <person name="Jardinaud M.F."/>
            <person name="Latrasse D."/>
            <person name="Zouine M."/>
            <person name="Zahm M."/>
            <person name="Kreplak J."/>
            <person name="Mayjonade B."/>
            <person name="Satge C."/>
            <person name="Perez M."/>
            <person name="Cauet S."/>
            <person name="Marande W."/>
            <person name="Chantry-Darmon C."/>
            <person name="Lopez-Roques C."/>
            <person name="Bouchez O."/>
            <person name="Berard A."/>
            <person name="Debelle F."/>
            <person name="Munos S."/>
            <person name="Bendahmane A."/>
            <person name="Berges H."/>
            <person name="Niebel A."/>
            <person name="Buitink J."/>
            <person name="Frugier F."/>
            <person name="Benhamed M."/>
            <person name="Crespi M."/>
            <person name="Gouzy J."/>
            <person name="Gamas P."/>
        </authorList>
    </citation>
    <scope>NUCLEOTIDE SEQUENCE [LARGE SCALE GENOMIC DNA]</scope>
    <source>
        <strain evidence="3">cv. Jemalong A17</strain>
    </source>
</reference>
<keyword evidence="1" id="KW-0812">Transmembrane</keyword>
<proteinExistence type="predicted"/>
<dbReference type="Gramene" id="rna48420">
    <property type="protein sequence ID" value="RHN42033.1"/>
    <property type="gene ID" value="gene48420"/>
</dbReference>
<feature type="transmembrane region" description="Helical" evidence="1">
    <location>
        <begin position="29"/>
        <end position="48"/>
    </location>
</feature>
<keyword evidence="1" id="KW-1133">Transmembrane helix</keyword>
<accession>A0A396GNE7</accession>
<gene>
    <name evidence="2" type="ORF">MtrunA17_Chr8g0372451</name>
</gene>
<evidence type="ECO:0000313" key="2">
    <source>
        <dbReference type="EMBL" id="RHN42033.1"/>
    </source>
</evidence>
<evidence type="ECO:0000256" key="1">
    <source>
        <dbReference type="SAM" id="Phobius"/>
    </source>
</evidence>
<evidence type="ECO:0000313" key="3">
    <source>
        <dbReference type="Proteomes" id="UP000265566"/>
    </source>
</evidence>
<sequence>MEQLSVSLVLCTGKPAAFRDTLPLSCSLVYVFYFHSISSSICVLFAYYQKCYSLYPPVLNDV</sequence>
<organism evidence="2 3">
    <name type="scientific">Medicago truncatula</name>
    <name type="common">Barrel medic</name>
    <name type="synonym">Medicago tribuloides</name>
    <dbReference type="NCBI Taxonomy" id="3880"/>
    <lineage>
        <taxon>Eukaryota</taxon>
        <taxon>Viridiplantae</taxon>
        <taxon>Streptophyta</taxon>
        <taxon>Embryophyta</taxon>
        <taxon>Tracheophyta</taxon>
        <taxon>Spermatophyta</taxon>
        <taxon>Magnoliopsida</taxon>
        <taxon>eudicotyledons</taxon>
        <taxon>Gunneridae</taxon>
        <taxon>Pentapetalae</taxon>
        <taxon>rosids</taxon>
        <taxon>fabids</taxon>
        <taxon>Fabales</taxon>
        <taxon>Fabaceae</taxon>
        <taxon>Papilionoideae</taxon>
        <taxon>50 kb inversion clade</taxon>
        <taxon>NPAAA clade</taxon>
        <taxon>Hologalegina</taxon>
        <taxon>IRL clade</taxon>
        <taxon>Trifolieae</taxon>
        <taxon>Medicago</taxon>
    </lineage>
</organism>
<comment type="caution">
    <text evidence="2">The sequence shown here is derived from an EMBL/GenBank/DDBJ whole genome shotgun (WGS) entry which is preliminary data.</text>
</comment>
<dbReference type="AlphaFoldDB" id="A0A396GNE7"/>
<dbReference type="EMBL" id="PSQE01000008">
    <property type="protein sequence ID" value="RHN42033.1"/>
    <property type="molecule type" value="Genomic_DNA"/>
</dbReference>
<name>A0A396GNE7_MEDTR</name>